<gene>
    <name evidence="1" type="ORF">BACCAP_02645</name>
</gene>
<organism evidence="1 2">
    <name type="scientific">Pseudoflavonifractor capillosus ATCC 29799</name>
    <dbReference type="NCBI Taxonomy" id="411467"/>
    <lineage>
        <taxon>Bacteria</taxon>
        <taxon>Bacillati</taxon>
        <taxon>Bacillota</taxon>
        <taxon>Clostridia</taxon>
        <taxon>Eubacteriales</taxon>
        <taxon>Oscillospiraceae</taxon>
        <taxon>Pseudoflavonifractor</taxon>
    </lineage>
</organism>
<reference evidence="1 2" key="2">
    <citation type="submission" date="2007-06" db="EMBL/GenBank/DDBJ databases">
        <title>Draft genome sequence of Pseudoflavonifractor capillosus ATCC 29799.</title>
        <authorList>
            <person name="Sudarsanam P."/>
            <person name="Ley R."/>
            <person name="Guruge J."/>
            <person name="Turnbaugh P.J."/>
            <person name="Mahowald M."/>
            <person name="Liep D."/>
            <person name="Gordon J."/>
        </authorList>
    </citation>
    <scope>NUCLEOTIDE SEQUENCE [LARGE SCALE GENOMIC DNA]</scope>
    <source>
        <strain evidence="1 2">ATCC 29799</strain>
    </source>
</reference>
<protein>
    <submittedName>
        <fullName evidence="1">Uncharacterized protein</fullName>
    </submittedName>
</protein>
<accession>A6NWQ0</accession>
<dbReference type="Proteomes" id="UP000003639">
    <property type="component" value="Unassembled WGS sequence"/>
</dbReference>
<reference evidence="1 2" key="1">
    <citation type="submission" date="2007-04" db="EMBL/GenBank/DDBJ databases">
        <authorList>
            <person name="Fulton L."/>
            <person name="Clifton S."/>
            <person name="Fulton B."/>
            <person name="Xu J."/>
            <person name="Minx P."/>
            <person name="Pepin K.H."/>
            <person name="Johnson M."/>
            <person name="Thiruvilangam P."/>
            <person name="Bhonagiri V."/>
            <person name="Nash W.E."/>
            <person name="Mardis E.R."/>
            <person name="Wilson R.K."/>
        </authorList>
    </citation>
    <scope>NUCLEOTIDE SEQUENCE [LARGE SCALE GENOMIC DNA]</scope>
    <source>
        <strain evidence="1 2">ATCC 29799</strain>
    </source>
</reference>
<evidence type="ECO:0000313" key="2">
    <source>
        <dbReference type="Proteomes" id="UP000003639"/>
    </source>
</evidence>
<name>A6NWQ0_9FIRM</name>
<proteinExistence type="predicted"/>
<dbReference type="AlphaFoldDB" id="A6NWQ0"/>
<sequence>MAFLLLSAGLTLHTNDFISTRIGAGGKQKKCQTAR</sequence>
<keyword evidence="2" id="KW-1185">Reference proteome</keyword>
<evidence type="ECO:0000313" key="1">
    <source>
        <dbReference type="EMBL" id="EDM99588.1"/>
    </source>
</evidence>
<comment type="caution">
    <text evidence="1">The sequence shown here is derived from an EMBL/GenBank/DDBJ whole genome shotgun (WGS) entry which is preliminary data.</text>
</comment>
<dbReference type="EMBL" id="AAXG02000016">
    <property type="protein sequence ID" value="EDM99588.1"/>
    <property type="molecule type" value="Genomic_DNA"/>
</dbReference>
<dbReference type="STRING" id="411467.BACCAP_02645"/>